<evidence type="ECO:0000313" key="2">
    <source>
        <dbReference type="Proteomes" id="UP001236239"/>
    </source>
</evidence>
<accession>A0AAJ6NBL7</accession>
<protein>
    <recommendedName>
        <fullName evidence="3">Phage virion morphogenesis family protein</fullName>
    </recommendedName>
</protein>
<dbReference type="AlphaFoldDB" id="A0AAJ6NBL7"/>
<organism evidence="1 2">
    <name type="scientific">Phocoenobacter skyensis</name>
    <dbReference type="NCBI Taxonomy" id="97481"/>
    <lineage>
        <taxon>Bacteria</taxon>
        <taxon>Pseudomonadati</taxon>
        <taxon>Pseudomonadota</taxon>
        <taxon>Gammaproteobacteria</taxon>
        <taxon>Pasteurellales</taxon>
        <taxon>Pasteurellaceae</taxon>
        <taxon>Phocoenobacter</taxon>
    </lineage>
</organism>
<evidence type="ECO:0008006" key="3">
    <source>
        <dbReference type="Google" id="ProtNLM"/>
    </source>
</evidence>
<reference evidence="1" key="1">
    <citation type="journal article" date="2023" name="Front. Microbiol.">
        <title>Phylogeography and host specificity of Pasteurellaceae pathogenic to sea-farmed fish in the north-east Atlantic.</title>
        <authorList>
            <person name="Gulla S."/>
            <person name="Colquhoun D.J."/>
            <person name="Olsen A.B."/>
            <person name="Spilsberg B."/>
            <person name="Lagesen K."/>
            <person name="Aakesson C.P."/>
            <person name="Strom S."/>
            <person name="Manji F."/>
            <person name="Birkbeck T.H."/>
            <person name="Nilsen H.K."/>
        </authorList>
    </citation>
    <scope>NUCLEOTIDE SEQUENCE</scope>
    <source>
        <strain evidence="1">TW16_20</strain>
    </source>
</reference>
<gene>
    <name evidence="1" type="ORF">QJU93_09945</name>
</gene>
<comment type="caution">
    <text evidence="1">The sequence shown here is derived from an EMBL/GenBank/DDBJ whole genome shotgun (WGS) entry which is preliminary data.</text>
</comment>
<name>A0AAJ6NBL7_9PAST</name>
<dbReference type="RefSeq" id="WP_306384688.1">
    <property type="nucleotide sequence ID" value="NZ_JASAYN010000001.1"/>
</dbReference>
<evidence type="ECO:0000313" key="1">
    <source>
        <dbReference type="EMBL" id="MDP8173676.1"/>
    </source>
</evidence>
<dbReference type="EMBL" id="JASAYQ010000021">
    <property type="protein sequence ID" value="MDP8173676.1"/>
    <property type="molecule type" value="Genomic_DNA"/>
</dbReference>
<proteinExistence type="predicted"/>
<dbReference type="Proteomes" id="UP001236239">
    <property type="component" value="Unassembled WGS sequence"/>
</dbReference>
<sequence length="231" mass="27304">MSDVFFGLKKEDLKNFRSDLERMTLSGDQKRRIIKWTLGRIKQNSVKNIRSQTDIHGRKYRKRIKQDDNRRMLKKVLRFASIYADTSGQGKIYYKNKLTGEIASYHQEGLQQVMTAEQMKKRSHKSKGNSPDDTCTRQQAKALRDLGYKKRVGKYKNGKTKYKKYTLKELQETLTIKWASMIIRRRRKQLKTGKKSWIINTPKRSFLEVNNAKNADILEELIQKFVTGEYQ</sequence>